<organism evidence="2 3">
    <name type="scientific">Cinchona calisaya</name>
    <dbReference type="NCBI Taxonomy" id="153742"/>
    <lineage>
        <taxon>Eukaryota</taxon>
        <taxon>Viridiplantae</taxon>
        <taxon>Streptophyta</taxon>
        <taxon>Embryophyta</taxon>
        <taxon>Tracheophyta</taxon>
        <taxon>Spermatophyta</taxon>
        <taxon>Magnoliopsida</taxon>
        <taxon>eudicotyledons</taxon>
        <taxon>Gunneridae</taxon>
        <taxon>Pentapetalae</taxon>
        <taxon>asterids</taxon>
        <taxon>lamiids</taxon>
        <taxon>Gentianales</taxon>
        <taxon>Rubiaceae</taxon>
        <taxon>Cinchonoideae</taxon>
        <taxon>Cinchoneae</taxon>
        <taxon>Cinchona</taxon>
    </lineage>
</organism>
<evidence type="ECO:0000256" key="1">
    <source>
        <dbReference type="SAM" id="Coils"/>
    </source>
</evidence>
<protein>
    <submittedName>
        <fullName evidence="2">Uncharacterized protein</fullName>
    </submittedName>
</protein>
<comment type="caution">
    <text evidence="2">The sequence shown here is derived from an EMBL/GenBank/DDBJ whole genome shotgun (WGS) entry which is preliminary data.</text>
</comment>
<name>A0ABD2ZAR1_9GENT</name>
<dbReference type="EMBL" id="JBJUIK010000010">
    <property type="protein sequence ID" value="KAL3516552.1"/>
    <property type="molecule type" value="Genomic_DNA"/>
</dbReference>
<sequence length="89" mass="9918">MADNTRLKTLEEQLRKQDSKIQGILENMASDKKLLEERLKTSNAELKGILNGLLGQFATFLRASHGEQGILGSHVSTGERNISLIDWPN</sequence>
<accession>A0ABD2ZAR1</accession>
<reference evidence="2 3" key="1">
    <citation type="submission" date="2024-11" db="EMBL/GenBank/DDBJ databases">
        <title>A near-complete genome assembly of Cinchona calisaya.</title>
        <authorList>
            <person name="Lian D.C."/>
            <person name="Zhao X.W."/>
            <person name="Wei L."/>
        </authorList>
    </citation>
    <scope>NUCLEOTIDE SEQUENCE [LARGE SCALE GENOMIC DNA]</scope>
    <source>
        <tissue evidence="2">Nenye</tissue>
    </source>
</reference>
<gene>
    <name evidence="2" type="ORF">ACH5RR_023454</name>
</gene>
<evidence type="ECO:0000313" key="2">
    <source>
        <dbReference type="EMBL" id="KAL3516552.1"/>
    </source>
</evidence>
<proteinExistence type="predicted"/>
<dbReference type="AlphaFoldDB" id="A0ABD2ZAR1"/>
<evidence type="ECO:0000313" key="3">
    <source>
        <dbReference type="Proteomes" id="UP001630127"/>
    </source>
</evidence>
<keyword evidence="1" id="KW-0175">Coiled coil</keyword>
<keyword evidence="3" id="KW-1185">Reference proteome</keyword>
<dbReference type="Proteomes" id="UP001630127">
    <property type="component" value="Unassembled WGS sequence"/>
</dbReference>
<feature type="coiled-coil region" evidence="1">
    <location>
        <begin position="7"/>
        <end position="45"/>
    </location>
</feature>